<organism evidence="1">
    <name type="scientific">Caldimicrobium thiodismutans</name>
    <dbReference type="NCBI Taxonomy" id="1653476"/>
    <lineage>
        <taxon>Bacteria</taxon>
        <taxon>Pseudomonadati</taxon>
        <taxon>Thermodesulfobacteriota</taxon>
        <taxon>Thermodesulfobacteria</taxon>
        <taxon>Thermodesulfobacteriales</taxon>
        <taxon>Thermodesulfobacteriaceae</taxon>
        <taxon>Caldimicrobium</taxon>
    </lineage>
</organism>
<protein>
    <submittedName>
        <fullName evidence="1">Uncharacterized protein</fullName>
    </submittedName>
</protein>
<accession>A0A832GLH8</accession>
<comment type="caution">
    <text evidence="1">The sequence shown here is derived from an EMBL/GenBank/DDBJ whole genome shotgun (WGS) entry which is preliminary data.</text>
</comment>
<gene>
    <name evidence="1" type="ORF">ENT73_00140</name>
</gene>
<evidence type="ECO:0000313" key="1">
    <source>
        <dbReference type="EMBL" id="HGV54481.1"/>
    </source>
</evidence>
<sequence>MILKTSIPLFFLIFFLFNSIDLYAQSTKKRLRTDSEINIFCRNLESQNPYCLRWFEILQQRLEWESVIHYDIKNFCQENPSNPRCKKASKISIFTFCAQLAPENSNCIIWRNLKQSELEIKGILSEEIKRFCQKNPQNNLCRDKVK</sequence>
<proteinExistence type="predicted"/>
<dbReference type="EMBL" id="DSZU01000003">
    <property type="protein sequence ID" value="HGV54481.1"/>
    <property type="molecule type" value="Genomic_DNA"/>
</dbReference>
<reference evidence="1" key="1">
    <citation type="journal article" date="2020" name="mSystems">
        <title>Genome- and Community-Level Interaction Insights into Carbon Utilization and Element Cycling Functions of Hydrothermarchaeota in Hydrothermal Sediment.</title>
        <authorList>
            <person name="Zhou Z."/>
            <person name="Liu Y."/>
            <person name="Xu W."/>
            <person name="Pan J."/>
            <person name="Luo Z.H."/>
            <person name="Li M."/>
        </authorList>
    </citation>
    <scope>NUCLEOTIDE SEQUENCE [LARGE SCALE GENOMIC DNA]</scope>
    <source>
        <strain evidence="1">SpSt-605</strain>
    </source>
</reference>
<dbReference type="AlphaFoldDB" id="A0A832GLH8"/>
<name>A0A832GLH8_9BACT</name>